<evidence type="ECO:0000256" key="4">
    <source>
        <dbReference type="ARBA" id="ARBA00022989"/>
    </source>
</evidence>
<feature type="domain" description="ABC3 transporter permease C-terminal" evidence="7">
    <location>
        <begin position="235"/>
        <end position="358"/>
    </location>
</feature>
<sequence length="827" mass="86467">MAALLSYWLRQPLQLLTLVLGLALATALWSGVQAINAEARASYARAAAVLGQDQRDSLVPTVTGGGVDLTDFVRLRRAGWRVAPVIEGELPPDIGRLSVLGVDYLSLPPPDATAGEAQGVIPGEEAAPTYERAFAAPETLATLAPTARAALPPLAPSDMLPPGLLLTDISVAQRLLGRPGAIDRLIVLEPPAVWAPPLETLAPGLRRVAAGSALDGAQTGGVGRLADSFHLNLTAFGLLAFAVGLFIVHGAIGLAMEQRRGVFRTLRALGVPLATLIAALLVELLALALVAGLLGVAMGYGVAATLLPDVSATLEGLYGARIAGGLSFRPVWWLGGLAVALLGTLIAAAGALAQVVRLPVLAPARPRAWAMASRGGHRVQALAGLGLLAGAAATARWGAGVLAPLAGDQPGRLLAGFSLLAMLLLGAALLLPTLLGAGLSLGHRLTRWLAPGPLREWFWADTRQQLPGLSLALMALLLALAANIGVGTMVSSFRQTFTAYLDQRLAAELYVTARSDAEARAIAGWLAGRADAVLPLWRAEGRVATPAGPRAATIYGITDHATYRRNWPVLTALPDAWDRVADGTGAMVNEQLWRQDGIGPGDALNIGGAPLAVVGVYSDFGNLEGQVLISPPPLRARYPGAEGRRLVVRAPADAVAGLTARLRQRFALPPAALIDQAALKARSLRIFEQTFTVTAALNALTLSVAAFAIFTSLLTLSQMRLPQLAPVWAMGLTRRKLAMLELGRSVLLAVATFLLALPLGLLLAWVLLAVVNVAAFGWRLPMQLFPADWAILLALAVVAALLAAAIPVRRLARTPPTTFLQVFAHER</sequence>
<evidence type="ECO:0000313" key="9">
    <source>
        <dbReference type="EMBL" id="APX90255.1"/>
    </source>
</evidence>
<gene>
    <name evidence="9" type="ORF">BV394_11395</name>
</gene>
<feature type="transmembrane region" description="Helical" evidence="6">
    <location>
        <begin position="789"/>
        <end position="808"/>
    </location>
</feature>
<feature type="domain" description="ABC3 transporter permease C-terminal" evidence="7">
    <location>
        <begin position="698"/>
        <end position="816"/>
    </location>
</feature>
<dbReference type="InterPro" id="IPR025857">
    <property type="entry name" value="MacB_PCD"/>
</dbReference>
<comment type="subcellular location">
    <subcellularLocation>
        <location evidence="1">Cell membrane</location>
        <topology evidence="1">Multi-pass membrane protein</topology>
    </subcellularLocation>
</comment>
<keyword evidence="4 6" id="KW-1133">Transmembrane helix</keyword>
<keyword evidence="5 6" id="KW-0472">Membrane</keyword>
<dbReference type="AlphaFoldDB" id="A0A1U7DK01"/>
<keyword evidence="2" id="KW-1003">Cell membrane</keyword>
<dbReference type="GO" id="GO:0005886">
    <property type="term" value="C:plasma membrane"/>
    <property type="evidence" value="ECO:0007669"/>
    <property type="project" value="UniProtKB-SubCell"/>
</dbReference>
<evidence type="ECO:0000256" key="3">
    <source>
        <dbReference type="ARBA" id="ARBA00022692"/>
    </source>
</evidence>
<dbReference type="PANTHER" id="PTHR30287">
    <property type="entry name" value="MEMBRANE COMPONENT OF PREDICTED ABC SUPERFAMILY METABOLITE UPTAKE TRANSPORTER"/>
    <property type="match status" value="1"/>
</dbReference>
<proteinExistence type="predicted"/>
<dbReference type="Pfam" id="PF12704">
    <property type="entry name" value="MacB_PCD"/>
    <property type="match status" value="1"/>
</dbReference>
<name>A0A1U7DK01_9RHOB</name>
<evidence type="ECO:0000259" key="8">
    <source>
        <dbReference type="Pfam" id="PF12704"/>
    </source>
</evidence>
<feature type="transmembrane region" description="Helical" evidence="6">
    <location>
        <begin position="379"/>
        <end position="399"/>
    </location>
</feature>
<evidence type="ECO:0000256" key="6">
    <source>
        <dbReference type="SAM" id="Phobius"/>
    </source>
</evidence>
<evidence type="ECO:0000313" key="10">
    <source>
        <dbReference type="Proteomes" id="UP000187266"/>
    </source>
</evidence>
<feature type="transmembrane region" description="Helical" evidence="6">
    <location>
        <begin position="233"/>
        <end position="256"/>
    </location>
</feature>
<dbReference type="Proteomes" id="UP000187266">
    <property type="component" value="Chromosome"/>
</dbReference>
<dbReference type="OrthoDB" id="343744at2"/>
<feature type="transmembrane region" description="Helical" evidence="6">
    <location>
        <begin position="331"/>
        <end position="358"/>
    </location>
</feature>
<dbReference type="STRING" id="1267768.BV394_11395"/>
<dbReference type="Pfam" id="PF02687">
    <property type="entry name" value="FtsX"/>
    <property type="match status" value="2"/>
</dbReference>
<dbReference type="EMBL" id="CP019124">
    <property type="protein sequence ID" value="APX90255.1"/>
    <property type="molecule type" value="Genomic_DNA"/>
</dbReference>
<feature type="domain" description="MacB-like periplasmic core" evidence="8">
    <location>
        <begin position="471"/>
        <end position="663"/>
    </location>
</feature>
<evidence type="ECO:0000256" key="5">
    <source>
        <dbReference type="ARBA" id="ARBA00023136"/>
    </source>
</evidence>
<feature type="transmembrane region" description="Helical" evidence="6">
    <location>
        <begin position="746"/>
        <end position="777"/>
    </location>
</feature>
<organism evidence="9 10">
    <name type="scientific">Brevirhabdus pacifica</name>
    <dbReference type="NCBI Taxonomy" id="1267768"/>
    <lineage>
        <taxon>Bacteria</taxon>
        <taxon>Pseudomonadati</taxon>
        <taxon>Pseudomonadota</taxon>
        <taxon>Alphaproteobacteria</taxon>
        <taxon>Rhodobacterales</taxon>
        <taxon>Paracoccaceae</taxon>
        <taxon>Brevirhabdus</taxon>
    </lineage>
</organism>
<evidence type="ECO:0000256" key="2">
    <source>
        <dbReference type="ARBA" id="ARBA00022475"/>
    </source>
</evidence>
<feature type="transmembrane region" description="Helical" evidence="6">
    <location>
        <begin position="695"/>
        <end position="716"/>
    </location>
</feature>
<dbReference type="RefSeq" id="WP_076980272.1">
    <property type="nucleotide sequence ID" value="NZ_CP019124.1"/>
</dbReference>
<evidence type="ECO:0000256" key="1">
    <source>
        <dbReference type="ARBA" id="ARBA00004651"/>
    </source>
</evidence>
<keyword evidence="3 6" id="KW-0812">Transmembrane</keyword>
<protein>
    <submittedName>
        <fullName evidence="9">ABC transporter permease</fullName>
    </submittedName>
</protein>
<feature type="transmembrane region" description="Helical" evidence="6">
    <location>
        <begin position="466"/>
        <end position="486"/>
    </location>
</feature>
<dbReference type="InterPro" id="IPR003838">
    <property type="entry name" value="ABC3_permease_C"/>
</dbReference>
<dbReference type="PANTHER" id="PTHR30287:SF2">
    <property type="entry name" value="BLL1001 PROTEIN"/>
    <property type="match status" value="1"/>
</dbReference>
<feature type="transmembrane region" description="Helical" evidence="6">
    <location>
        <begin position="419"/>
        <end position="445"/>
    </location>
</feature>
<feature type="transmembrane region" description="Helical" evidence="6">
    <location>
        <begin position="268"/>
        <end position="301"/>
    </location>
</feature>
<evidence type="ECO:0000259" key="7">
    <source>
        <dbReference type="Pfam" id="PF02687"/>
    </source>
</evidence>
<accession>A0A1U7DK01</accession>
<keyword evidence="10" id="KW-1185">Reference proteome</keyword>
<dbReference type="InterPro" id="IPR038766">
    <property type="entry name" value="Membrane_comp_ABC_pdt"/>
</dbReference>
<reference evidence="9 10" key="1">
    <citation type="submission" date="2017-01" db="EMBL/GenBank/DDBJ databases">
        <title>Genomic analysis of Xuhuaishuia manganoxidans DY6-4.</title>
        <authorList>
            <person name="Wang X."/>
        </authorList>
    </citation>
    <scope>NUCLEOTIDE SEQUENCE [LARGE SCALE GENOMIC DNA]</scope>
    <source>
        <strain evidence="9 10">DY6-4</strain>
    </source>
</reference>